<keyword evidence="3 5" id="KW-1133">Transmembrane helix</keyword>
<evidence type="ECO:0000256" key="3">
    <source>
        <dbReference type="ARBA" id="ARBA00022989"/>
    </source>
</evidence>
<reference evidence="7 8" key="2">
    <citation type="submission" date="2020-03" db="EMBL/GenBank/DDBJ databases">
        <authorList>
            <person name="Ichikawa N."/>
            <person name="Kimura A."/>
            <person name="Kitahashi Y."/>
            <person name="Uohara A."/>
        </authorList>
    </citation>
    <scope>NUCLEOTIDE SEQUENCE [LARGE SCALE GENOMIC DNA]</scope>
    <source>
        <strain evidence="7 8">NBRC 108639</strain>
    </source>
</reference>
<evidence type="ECO:0000256" key="4">
    <source>
        <dbReference type="ARBA" id="ARBA00023136"/>
    </source>
</evidence>
<comment type="caution">
    <text evidence="7">The sequence shown here is derived from an EMBL/GenBank/DDBJ whole genome shotgun (WGS) entry which is preliminary data.</text>
</comment>
<keyword evidence="4 5" id="KW-0472">Membrane</keyword>
<feature type="transmembrane region" description="Helical" evidence="5">
    <location>
        <begin position="361"/>
        <end position="379"/>
    </location>
</feature>
<feature type="transmembrane region" description="Helical" evidence="5">
    <location>
        <begin position="102"/>
        <end position="128"/>
    </location>
</feature>
<protein>
    <submittedName>
        <fullName evidence="7">MFS transporter</fullName>
    </submittedName>
</protein>
<dbReference type="InterPro" id="IPR011701">
    <property type="entry name" value="MFS"/>
</dbReference>
<dbReference type="InterPro" id="IPR036259">
    <property type="entry name" value="MFS_trans_sf"/>
</dbReference>
<name>A0A6V8KPK0_9ACTN</name>
<dbReference type="InterPro" id="IPR052714">
    <property type="entry name" value="MFS_Exporter"/>
</dbReference>
<evidence type="ECO:0000256" key="2">
    <source>
        <dbReference type="ARBA" id="ARBA00022692"/>
    </source>
</evidence>
<dbReference type="PANTHER" id="PTHR23531">
    <property type="entry name" value="QUINOLENE RESISTANCE PROTEIN NORA"/>
    <property type="match status" value="1"/>
</dbReference>
<accession>A0A6V8KPK0</accession>
<dbReference type="EMBL" id="BLPF01000003">
    <property type="protein sequence ID" value="GFJ83687.1"/>
    <property type="molecule type" value="Genomic_DNA"/>
</dbReference>
<feature type="transmembrane region" description="Helical" evidence="5">
    <location>
        <begin position="272"/>
        <end position="292"/>
    </location>
</feature>
<evidence type="ECO:0000313" key="8">
    <source>
        <dbReference type="Proteomes" id="UP000482800"/>
    </source>
</evidence>
<feature type="transmembrane region" description="Helical" evidence="5">
    <location>
        <begin position="243"/>
        <end position="263"/>
    </location>
</feature>
<evidence type="ECO:0000256" key="5">
    <source>
        <dbReference type="SAM" id="Phobius"/>
    </source>
</evidence>
<feature type="transmembrane region" description="Helical" evidence="5">
    <location>
        <begin position="42"/>
        <end position="64"/>
    </location>
</feature>
<dbReference type="SUPFAM" id="SSF103473">
    <property type="entry name" value="MFS general substrate transporter"/>
    <property type="match status" value="1"/>
</dbReference>
<keyword evidence="2 5" id="KW-0812">Transmembrane</keyword>
<reference evidence="7 8" key="1">
    <citation type="submission" date="2020-03" db="EMBL/GenBank/DDBJ databases">
        <title>Whole genome shotgun sequence of Phytohabitans houttuyneae NBRC 108639.</title>
        <authorList>
            <person name="Komaki H."/>
            <person name="Tamura T."/>
        </authorList>
    </citation>
    <scope>NUCLEOTIDE SEQUENCE [LARGE SCALE GENOMIC DNA]</scope>
    <source>
        <strain evidence="7 8">NBRC 108639</strain>
    </source>
</reference>
<feature type="transmembrane region" description="Helical" evidence="5">
    <location>
        <begin position="140"/>
        <end position="161"/>
    </location>
</feature>
<dbReference type="GO" id="GO:0005886">
    <property type="term" value="C:plasma membrane"/>
    <property type="evidence" value="ECO:0007669"/>
    <property type="project" value="UniProtKB-SubCell"/>
</dbReference>
<dbReference type="Gene3D" id="1.20.1250.20">
    <property type="entry name" value="MFS general substrate transporter like domains"/>
    <property type="match status" value="1"/>
</dbReference>
<dbReference type="Pfam" id="PF07690">
    <property type="entry name" value="MFS_1"/>
    <property type="match status" value="1"/>
</dbReference>
<dbReference type="AlphaFoldDB" id="A0A6V8KPK0"/>
<sequence>MVTATGPAARPALITRPLLIRFVSMVGSATSFYLLLSVVPSYVAAAGGAAPGAVTGALMLATVLGEMVTPRLVARFGYRWVLAAGLTLLGVPSLALMASTHIAAVVAVCLVRGLGFALTVVAGGAMTATLIPAERRGEGLALTGVVAGVPALAALPLGLWLAAHHGYAPVFVAAAVAALIALATVPWLPARAATAGKENAIGVFAGMRMPQLRRPALIFALTTTAAGVFVTFLPLAVRPGSAGVVAAALFAQAAASTAARWWAGRRGDRHGFAALLVPGLLAAAAGMALLVFTSSTAAVLGAAVIFGAGFGIAQNATLATMYSRVPQSAYGTVSALWNLAYDAGLGIGAVAFGAIMAGTGYPIAFVLTALVVAVGLPIARRDRSAA</sequence>
<feature type="transmembrane region" description="Helical" evidence="5">
    <location>
        <begin position="76"/>
        <end position="96"/>
    </location>
</feature>
<dbReference type="PANTHER" id="PTHR23531:SF1">
    <property type="entry name" value="QUINOLENE RESISTANCE PROTEIN NORA"/>
    <property type="match status" value="1"/>
</dbReference>
<evidence type="ECO:0000256" key="1">
    <source>
        <dbReference type="ARBA" id="ARBA00004651"/>
    </source>
</evidence>
<proteinExistence type="predicted"/>
<evidence type="ECO:0000259" key="6">
    <source>
        <dbReference type="PROSITE" id="PS50850"/>
    </source>
</evidence>
<gene>
    <name evidence="7" type="ORF">Phou_078670</name>
</gene>
<feature type="transmembrane region" description="Helical" evidence="5">
    <location>
        <begin position="335"/>
        <end position="355"/>
    </location>
</feature>
<keyword evidence="8" id="KW-1185">Reference proteome</keyword>
<feature type="transmembrane region" description="Helical" evidence="5">
    <location>
        <begin position="167"/>
        <end position="188"/>
    </location>
</feature>
<organism evidence="7 8">
    <name type="scientific">Phytohabitans houttuyneae</name>
    <dbReference type="NCBI Taxonomy" id="1076126"/>
    <lineage>
        <taxon>Bacteria</taxon>
        <taxon>Bacillati</taxon>
        <taxon>Actinomycetota</taxon>
        <taxon>Actinomycetes</taxon>
        <taxon>Micromonosporales</taxon>
        <taxon>Micromonosporaceae</taxon>
    </lineage>
</organism>
<feature type="transmembrane region" description="Helical" evidence="5">
    <location>
        <begin position="216"/>
        <end position="237"/>
    </location>
</feature>
<dbReference type="Proteomes" id="UP000482800">
    <property type="component" value="Unassembled WGS sequence"/>
</dbReference>
<comment type="subcellular location">
    <subcellularLocation>
        <location evidence="1">Cell membrane</location>
        <topology evidence="1">Multi-pass membrane protein</topology>
    </subcellularLocation>
</comment>
<feature type="transmembrane region" description="Helical" evidence="5">
    <location>
        <begin position="18"/>
        <end position="36"/>
    </location>
</feature>
<dbReference type="InterPro" id="IPR020846">
    <property type="entry name" value="MFS_dom"/>
</dbReference>
<dbReference type="GO" id="GO:0022857">
    <property type="term" value="F:transmembrane transporter activity"/>
    <property type="evidence" value="ECO:0007669"/>
    <property type="project" value="InterPro"/>
</dbReference>
<feature type="domain" description="Major facilitator superfamily (MFS) profile" evidence="6">
    <location>
        <begin position="1"/>
        <end position="386"/>
    </location>
</feature>
<feature type="transmembrane region" description="Helical" evidence="5">
    <location>
        <begin position="298"/>
        <end position="323"/>
    </location>
</feature>
<dbReference type="PROSITE" id="PS50850">
    <property type="entry name" value="MFS"/>
    <property type="match status" value="1"/>
</dbReference>
<evidence type="ECO:0000313" key="7">
    <source>
        <dbReference type="EMBL" id="GFJ83687.1"/>
    </source>
</evidence>